<feature type="transmembrane region" description="Helical" evidence="1">
    <location>
        <begin position="302"/>
        <end position="323"/>
    </location>
</feature>
<protein>
    <recommendedName>
        <fullName evidence="4">Odorant receptor</fullName>
    </recommendedName>
</protein>
<keyword evidence="3" id="KW-1185">Reference proteome</keyword>
<evidence type="ECO:0000256" key="1">
    <source>
        <dbReference type="SAM" id="Phobius"/>
    </source>
</evidence>
<name>A0ABP1Q7L2_9HEXA</name>
<comment type="caution">
    <text evidence="2">The sequence shown here is derived from an EMBL/GenBank/DDBJ whole genome shotgun (WGS) entry which is preliminary data.</text>
</comment>
<feature type="transmembrane region" description="Helical" evidence="1">
    <location>
        <begin position="144"/>
        <end position="166"/>
    </location>
</feature>
<keyword evidence="1" id="KW-0812">Transmembrane</keyword>
<dbReference type="EMBL" id="CAXLJM020000022">
    <property type="protein sequence ID" value="CAL8088360.1"/>
    <property type="molecule type" value="Genomic_DNA"/>
</dbReference>
<keyword evidence="1" id="KW-0472">Membrane</keyword>
<evidence type="ECO:0000313" key="3">
    <source>
        <dbReference type="Proteomes" id="UP001642540"/>
    </source>
</evidence>
<proteinExistence type="predicted"/>
<reference evidence="2 3" key="1">
    <citation type="submission" date="2024-08" db="EMBL/GenBank/DDBJ databases">
        <authorList>
            <person name="Cucini C."/>
            <person name="Frati F."/>
        </authorList>
    </citation>
    <scope>NUCLEOTIDE SEQUENCE [LARGE SCALE GENOMIC DNA]</scope>
</reference>
<organism evidence="2 3">
    <name type="scientific">Orchesella dallaii</name>
    <dbReference type="NCBI Taxonomy" id="48710"/>
    <lineage>
        <taxon>Eukaryota</taxon>
        <taxon>Metazoa</taxon>
        <taxon>Ecdysozoa</taxon>
        <taxon>Arthropoda</taxon>
        <taxon>Hexapoda</taxon>
        <taxon>Collembola</taxon>
        <taxon>Entomobryomorpha</taxon>
        <taxon>Entomobryoidea</taxon>
        <taxon>Orchesellidae</taxon>
        <taxon>Orchesellinae</taxon>
        <taxon>Orchesella</taxon>
    </lineage>
</organism>
<evidence type="ECO:0000313" key="2">
    <source>
        <dbReference type="EMBL" id="CAL8088360.1"/>
    </source>
</evidence>
<keyword evidence="1" id="KW-1133">Transmembrane helix</keyword>
<sequence>MSFSTGFLRVQIVLQKLMGIPINYDTSRHILYLNPHAHSWKHMVCWKFGKVSYIFFTLFTFIKLLHLVASGKWESEMEQMVVYSIANAFSIFSYSTVWTVEHLGSEVCWVVSQQLLLERVHEKGNKRKFFSLLRLLSTSSIKELAVYIFTLCFAYAPIVCAAFPFFRNYCPVQSMFSLLFPSLIPELCSKIIASIWNGATLLFGYVSCVSFFLAIVASIECEKHLLKRLKQTGSEKHSLFRKESSEANFNHAHCPFYRQMQIIVTQSNINVSLYCPSLIAIGFSFSISGYLTCFKFYDRIPLFVYCFCTITGILMTFLFMILVPIAAEPNELSNEFVGSWRTRLRTRQLRMQLRSCMPFAYTIGPFLLVKRCTLLDMLNSIMDYTTSFILV</sequence>
<accession>A0ABP1Q7L2</accession>
<feature type="transmembrane region" description="Helical" evidence="1">
    <location>
        <begin position="271"/>
        <end position="290"/>
    </location>
</feature>
<dbReference type="Proteomes" id="UP001642540">
    <property type="component" value="Unassembled WGS sequence"/>
</dbReference>
<feature type="transmembrane region" description="Helical" evidence="1">
    <location>
        <begin position="51"/>
        <end position="69"/>
    </location>
</feature>
<feature type="transmembrane region" description="Helical" evidence="1">
    <location>
        <begin position="202"/>
        <end position="221"/>
    </location>
</feature>
<evidence type="ECO:0008006" key="4">
    <source>
        <dbReference type="Google" id="ProtNLM"/>
    </source>
</evidence>
<gene>
    <name evidence="2" type="ORF">ODALV1_LOCUS7030</name>
</gene>